<accession>A0A0P1LX61</accession>
<keyword evidence="4" id="KW-0732">Signal</keyword>
<evidence type="ECO:0000259" key="9">
    <source>
        <dbReference type="PROSITE" id="PS51779"/>
    </source>
</evidence>
<accession>A0A0S4MPS4</accession>
<reference evidence="11 12" key="2">
    <citation type="submission" date="2015-11" db="EMBL/GenBank/DDBJ databases">
        <authorList>
            <person name="Zhang Y."/>
            <person name="Guo Z."/>
        </authorList>
    </citation>
    <scope>NUCLEOTIDE SEQUENCE [LARGE SCALE GENOMIC DNA]</scope>
    <source>
        <strain evidence="11">JGI-4</strain>
    </source>
</reference>
<dbReference type="STRING" id="1633631.GCA_001442925_00182"/>
<dbReference type="Proteomes" id="UP000182011">
    <property type="component" value="Unassembled WGS sequence"/>
</dbReference>
<feature type="domain" description="POTRA" evidence="9">
    <location>
        <begin position="366"/>
        <end position="440"/>
    </location>
</feature>
<keyword evidence="2" id="KW-1134">Transmembrane beta strand</keyword>
<evidence type="ECO:0000313" key="10">
    <source>
        <dbReference type="EMBL" id="CUS92727.1"/>
    </source>
</evidence>
<evidence type="ECO:0000256" key="7">
    <source>
        <dbReference type="ARBA" id="ARBA00023237"/>
    </source>
</evidence>
<name>A0A0P1LLJ1_9BACT</name>
<accession>A0A0P1LDY5</accession>
<dbReference type="Pfam" id="PF01103">
    <property type="entry name" value="Omp85"/>
    <property type="match status" value="1"/>
</dbReference>
<dbReference type="NCBIfam" id="TIGR03303">
    <property type="entry name" value="OM_YaeT"/>
    <property type="match status" value="1"/>
</dbReference>
<dbReference type="RefSeq" id="WP_234697326.1">
    <property type="nucleotide sequence ID" value="NZ_CZVM01000014.1"/>
</dbReference>
<evidence type="ECO:0000313" key="11">
    <source>
        <dbReference type="EMBL" id="CUU01084.1"/>
    </source>
</evidence>
<dbReference type="PANTHER" id="PTHR12815">
    <property type="entry name" value="SORTING AND ASSEMBLY MACHINERY SAMM50 PROTEIN FAMILY MEMBER"/>
    <property type="match status" value="1"/>
</dbReference>
<dbReference type="PIRSF" id="PIRSF006076">
    <property type="entry name" value="OM_assembly_OMP85"/>
    <property type="match status" value="1"/>
</dbReference>
<dbReference type="PANTHER" id="PTHR12815:SF47">
    <property type="entry name" value="TRANSLOCATION AND ASSEMBLY MODULE SUBUNIT TAMA"/>
    <property type="match status" value="1"/>
</dbReference>
<accession>A0A0P1MCY1</accession>
<dbReference type="PROSITE" id="PS51779">
    <property type="entry name" value="POTRA"/>
    <property type="match status" value="3"/>
</dbReference>
<dbReference type="InterPro" id="IPR034746">
    <property type="entry name" value="POTRA"/>
</dbReference>
<dbReference type="GO" id="GO:0071709">
    <property type="term" value="P:membrane assembly"/>
    <property type="evidence" value="ECO:0007669"/>
    <property type="project" value="InterPro"/>
</dbReference>
<evidence type="ECO:0000256" key="1">
    <source>
        <dbReference type="ARBA" id="ARBA00004370"/>
    </source>
</evidence>
<accession>A0A0P1MQN1</accession>
<dbReference type="EMBL" id="FAOP01000001">
    <property type="protein sequence ID" value="CUU01084.1"/>
    <property type="molecule type" value="Genomic_DNA"/>
</dbReference>
<proteinExistence type="predicted"/>
<dbReference type="GO" id="GO:0009279">
    <property type="term" value="C:cell outer membrane"/>
    <property type="evidence" value="ECO:0007669"/>
    <property type="project" value="UniProtKB-UniRule"/>
</dbReference>
<keyword evidence="6" id="KW-0472">Membrane</keyword>
<evidence type="ECO:0000256" key="2">
    <source>
        <dbReference type="ARBA" id="ARBA00022452"/>
    </source>
</evidence>
<keyword evidence="7" id="KW-0998">Cell outer membrane</keyword>
<keyword evidence="13" id="KW-1185">Reference proteome</keyword>
<keyword evidence="5" id="KW-0677">Repeat</keyword>
<dbReference type="InterPro" id="IPR010827">
    <property type="entry name" value="BamA/TamA_POTRA"/>
</dbReference>
<dbReference type="Gene3D" id="3.10.20.310">
    <property type="entry name" value="membrane protein fhac"/>
    <property type="match status" value="5"/>
</dbReference>
<dbReference type="EMBL" id="CZVI01000030">
    <property type="protein sequence ID" value="CUS92727.1"/>
    <property type="molecule type" value="Genomic_DNA"/>
</dbReference>
<dbReference type="Proteomes" id="UP000182200">
    <property type="component" value="Unassembled WGS sequence"/>
</dbReference>
<reference evidence="10 13" key="1">
    <citation type="submission" date="2015-11" db="EMBL/GenBank/DDBJ databases">
        <authorList>
            <person name="Varghese N."/>
        </authorList>
    </citation>
    <scope>NUCLEOTIDE SEQUENCE [LARGE SCALE GENOMIC DNA]</scope>
    <source>
        <strain evidence="10 13">JGI-8</strain>
    </source>
</reference>
<evidence type="ECO:0000256" key="6">
    <source>
        <dbReference type="ARBA" id="ARBA00023136"/>
    </source>
</evidence>
<dbReference type="Pfam" id="PF07244">
    <property type="entry name" value="POTRA"/>
    <property type="match status" value="4"/>
</dbReference>
<protein>
    <recommendedName>
        <fullName evidence="8">Outer membrane protein assembly factor BamA</fullName>
    </recommendedName>
</protein>
<accession>A0A0P1LLJ1</accession>
<organism evidence="11 12">
    <name type="scientific">Candidatus Kryptonium thompsonii</name>
    <dbReference type="NCBI Taxonomy" id="1633631"/>
    <lineage>
        <taxon>Bacteria</taxon>
        <taxon>Pseudomonadati</taxon>
        <taxon>Candidatus Kryptoniota</taxon>
        <taxon>Candidatus Kryptonium</taxon>
    </lineage>
</organism>
<dbReference type="Gene3D" id="2.40.160.50">
    <property type="entry name" value="membrane protein fhac: a member of the omp85/tpsb transporter family"/>
    <property type="match status" value="1"/>
</dbReference>
<feature type="domain" description="POTRA" evidence="9">
    <location>
        <begin position="109"/>
        <end position="186"/>
    </location>
</feature>
<evidence type="ECO:0000313" key="12">
    <source>
        <dbReference type="Proteomes" id="UP000182011"/>
    </source>
</evidence>
<accession>A0A0P1NXQ4</accession>
<evidence type="ECO:0000256" key="5">
    <source>
        <dbReference type="ARBA" id="ARBA00022737"/>
    </source>
</evidence>
<comment type="subcellular location">
    <subcellularLocation>
        <location evidence="1">Membrane</location>
    </subcellularLocation>
</comment>
<evidence type="ECO:0000256" key="4">
    <source>
        <dbReference type="ARBA" id="ARBA00022729"/>
    </source>
</evidence>
<sequence length="786" mass="90843">MRRFLSYIFLILFLVSNLFAQQQEVYKILGISVEGNTVVQPSAIIANSGLKVGDEISFTRVGNILISGDKIRNAIKQLWALRVFKKVSIEIENQVGDGVYLLIRVEEYPRLDDVIVEGAKAISVKDIKNKINLVRGQVIAENRLTSIANDIRKAYEEKGYFLVDVKFDIIPTKEGRANLKVSINEGKKISIKKIIFEGNVKVKDGDLKGEMKDTKEKKWWMFWRTAKFDRKKYEEDKKKIIEYYRKKGFKDATILDDSVYVDEKRENLFIKIKLFEGPQYKIRNITWEGNTIFDDKILSDRLGFKSGEVYNREKFERNLYGNEQQTDVASLYLDNGYLTMSMQPEEVRVAEDTLDIVIHVFEGKQFRIRRVDIKGNTKTKDKVIRRELYTVPGKYFSRSDIVRSIRNLAVLNYFNPEKLKPDYRMVSDSTVDLTYEVEEKSSDTFNASVGYSSFGLIGSIGVTFNNFSITEPWRGGDGQMLNFEWVFGRYDYRTFSLGFREPWFRDTPTSVGFNIVDTRYAFGYELRQTGGSFSLGKRLRWPDDYFRIDYIFGFQIYDVSGTSGYYSEGKWTQFSLTQIISRNSVDNPIFPSIGSNVSLSTEISGGPIFPGTTDYFKIYLNSEWFARIFNWEKLVWYNSFDWGYVDGFRRDSFIPPIELFSMGGTGLGYIAVTPLRGYEDMSIAVTSNRVPQGRVLMKYTTELRFGLTMNPMPIYLLIFAEAGNAWAKTRQVDLFSLKRSAGFGVRLYMQPIGLIGFDYGYGFDDVEPKDGKPDGWRFHFQFGRGF</sequence>
<dbReference type="AlphaFoldDB" id="A0A0P1LLJ1"/>
<keyword evidence="3" id="KW-0812">Transmembrane</keyword>
<evidence type="ECO:0000256" key="3">
    <source>
        <dbReference type="ARBA" id="ARBA00022692"/>
    </source>
</evidence>
<dbReference type="InterPro" id="IPR039910">
    <property type="entry name" value="D15-like"/>
</dbReference>
<evidence type="ECO:0000313" key="13">
    <source>
        <dbReference type="Proteomes" id="UP000182200"/>
    </source>
</evidence>
<gene>
    <name evidence="11" type="ORF">JGI4_00182</name>
    <name evidence="10" type="ORF">JGI8_01722</name>
</gene>
<feature type="domain" description="POTRA" evidence="9">
    <location>
        <begin position="26"/>
        <end position="108"/>
    </location>
</feature>
<dbReference type="InterPro" id="IPR023707">
    <property type="entry name" value="OM_assembly_BamA"/>
</dbReference>
<dbReference type="InterPro" id="IPR000184">
    <property type="entry name" value="Bac_surfAg_D15"/>
</dbReference>
<evidence type="ECO:0000256" key="8">
    <source>
        <dbReference type="NCBIfam" id="TIGR03303"/>
    </source>
</evidence>